<dbReference type="STRING" id="363999.A0A439CQ88"/>
<feature type="region of interest" description="Disordered" evidence="1">
    <location>
        <begin position="192"/>
        <end position="218"/>
    </location>
</feature>
<feature type="region of interest" description="Disordered" evidence="1">
    <location>
        <begin position="245"/>
        <end position="302"/>
    </location>
</feature>
<feature type="region of interest" description="Disordered" evidence="1">
    <location>
        <begin position="1"/>
        <end position="98"/>
    </location>
</feature>
<feature type="compositionally biased region" description="Basic and acidic residues" evidence="1">
    <location>
        <begin position="44"/>
        <end position="54"/>
    </location>
</feature>
<feature type="compositionally biased region" description="Polar residues" evidence="1">
    <location>
        <begin position="192"/>
        <end position="212"/>
    </location>
</feature>
<dbReference type="EMBL" id="RYZI01000588">
    <property type="protein sequence ID" value="RWA04326.1"/>
    <property type="molecule type" value="Genomic_DNA"/>
</dbReference>
<dbReference type="Proteomes" id="UP000286045">
    <property type="component" value="Unassembled WGS sequence"/>
</dbReference>
<evidence type="ECO:0000313" key="2">
    <source>
        <dbReference type="EMBL" id="RWA04326.1"/>
    </source>
</evidence>
<feature type="compositionally biased region" description="Low complexity" evidence="1">
    <location>
        <begin position="437"/>
        <end position="451"/>
    </location>
</feature>
<protein>
    <submittedName>
        <fullName evidence="2">Uncharacterized protein</fullName>
    </submittedName>
</protein>
<reference evidence="2 3" key="1">
    <citation type="submission" date="2018-12" db="EMBL/GenBank/DDBJ databases">
        <title>Draft genome sequence of Xylaria grammica IHI A82.</title>
        <authorList>
            <person name="Buettner E."/>
            <person name="Kellner H."/>
        </authorList>
    </citation>
    <scope>NUCLEOTIDE SEQUENCE [LARGE SCALE GENOMIC DNA]</scope>
    <source>
        <strain evidence="2 3">IHI A82</strain>
    </source>
</reference>
<comment type="caution">
    <text evidence="2">The sequence shown here is derived from an EMBL/GenBank/DDBJ whole genome shotgun (WGS) entry which is preliminary data.</text>
</comment>
<sequence>MYPLNHQDPIRVTARGSLEGIDGDPTPSLDRHRTASYRLSCISEHQKENTRSSEDEYFPSPAQAIKTPSLEPVRWPHRRHHGNGKSQSSGDGSAVSPLQLDPEQIEGFRTRETHYRHHLVLSTWRCAAPASVQSESQLLQEQEYEALRTQQPVRAPVSAPGLASPGIFEVQWQMIRWSDFQPRHLYVNGNERATSSMGLDGPQSSTSGNSPLHSPIDVSSPPLASLPLSNCLPCIPRRLQLDTPGSIDWENSWPKRKPRKRHDVSESSDLDPSASKPVDSPPNDARSSMTASLQREEAEDQAKFRNTQENALKSCPELYRRFSPFHASLVVDMTELIFLKPDKVSGLKSPNYSRFDSGRHQHRHHIHETVSKRFHSFRDRLRRGRSSSMFSVRPEFPPPRPGRSAKSSLELARISSGTSSARSASGSSDADKIPVVPASSPALLLPPAGLANPISRLPRGAGRLSRRQHSRLSEVTTPEEINNPSQDAFPGFEAEPCESSMPQPLSSRRLASSDDALSNVAPLLGLAPEVTQSPLDGSGALDVTVRSGIGLPGWPSPSGRNLEPLCGQTNTSDEGYADKNNLDPRLSTLRSPAIHTRSEPNYQLPPEIGMETVDIVAHESALLADVMEQLKFTESQAGLREFEPRPCHPNTWSPDQGEPGDSEPFCPPNCLYAARCGHESEP</sequence>
<feature type="compositionally biased region" description="Polar residues" evidence="1">
    <location>
        <begin position="473"/>
        <end position="486"/>
    </location>
</feature>
<gene>
    <name evidence="2" type="ORF">EKO27_g10778</name>
</gene>
<evidence type="ECO:0000256" key="1">
    <source>
        <dbReference type="SAM" id="MobiDB-lite"/>
    </source>
</evidence>
<proteinExistence type="predicted"/>
<feature type="region of interest" description="Disordered" evidence="1">
    <location>
        <begin position="386"/>
        <end position="513"/>
    </location>
</feature>
<evidence type="ECO:0000313" key="3">
    <source>
        <dbReference type="Proteomes" id="UP000286045"/>
    </source>
</evidence>
<feature type="region of interest" description="Disordered" evidence="1">
    <location>
        <begin position="552"/>
        <end position="586"/>
    </location>
</feature>
<feature type="compositionally biased region" description="Low complexity" evidence="1">
    <location>
        <begin position="412"/>
        <end position="428"/>
    </location>
</feature>
<organism evidence="2 3">
    <name type="scientific">Xylaria grammica</name>
    <dbReference type="NCBI Taxonomy" id="363999"/>
    <lineage>
        <taxon>Eukaryota</taxon>
        <taxon>Fungi</taxon>
        <taxon>Dikarya</taxon>
        <taxon>Ascomycota</taxon>
        <taxon>Pezizomycotina</taxon>
        <taxon>Sordariomycetes</taxon>
        <taxon>Xylariomycetidae</taxon>
        <taxon>Xylariales</taxon>
        <taxon>Xylariaceae</taxon>
        <taxon>Xylaria</taxon>
    </lineage>
</organism>
<keyword evidence="3" id="KW-1185">Reference proteome</keyword>
<accession>A0A439CQ88</accession>
<feature type="compositionally biased region" description="Polar residues" evidence="1">
    <location>
        <begin position="500"/>
        <end position="510"/>
    </location>
</feature>
<name>A0A439CQ88_9PEZI</name>
<dbReference type="AlphaFoldDB" id="A0A439CQ88"/>
<feature type="region of interest" description="Disordered" evidence="1">
    <location>
        <begin position="641"/>
        <end position="664"/>
    </location>
</feature>